<dbReference type="Pfam" id="PF00144">
    <property type="entry name" value="Beta-lactamase"/>
    <property type="match status" value="1"/>
</dbReference>
<dbReference type="EMBL" id="JAHXDN010000007">
    <property type="protein sequence ID" value="MBW4710319.1"/>
    <property type="molecule type" value="Genomic_DNA"/>
</dbReference>
<dbReference type="InterPro" id="IPR001466">
    <property type="entry name" value="Beta-lactam-related"/>
</dbReference>
<dbReference type="PANTHER" id="PTHR43283">
    <property type="entry name" value="BETA-LACTAMASE-RELATED"/>
    <property type="match status" value="1"/>
</dbReference>
<evidence type="ECO:0000259" key="1">
    <source>
        <dbReference type="Pfam" id="PF00144"/>
    </source>
</evidence>
<dbReference type="AlphaFoldDB" id="A0A9X1FYZ7"/>
<reference evidence="2" key="1">
    <citation type="submission" date="2021-07" db="EMBL/GenBank/DDBJ databases">
        <title>Roseobacter insulae sp. nov., isolated from a tidal flat.</title>
        <authorList>
            <person name="Park S."/>
            <person name="Yoon J.-H."/>
        </authorList>
    </citation>
    <scope>NUCLEOTIDE SEQUENCE</scope>
    <source>
        <strain evidence="2">YSTF-M11</strain>
    </source>
</reference>
<dbReference type="PANTHER" id="PTHR43283:SF14">
    <property type="entry name" value="BLL8153 PROTEIN"/>
    <property type="match status" value="1"/>
</dbReference>
<gene>
    <name evidence="2" type="ORF">KX928_21225</name>
</gene>
<dbReference type="Proteomes" id="UP001138661">
    <property type="component" value="Unassembled WGS sequence"/>
</dbReference>
<protein>
    <submittedName>
        <fullName evidence="2">Beta-lactamase family protein</fullName>
    </submittedName>
</protein>
<name>A0A9X1FYZ7_9RHOB</name>
<dbReference type="RefSeq" id="WP_219506722.1">
    <property type="nucleotide sequence ID" value="NZ_JAHXDN010000007.1"/>
</dbReference>
<feature type="domain" description="Beta-lactamase-related" evidence="1">
    <location>
        <begin position="93"/>
        <end position="378"/>
    </location>
</feature>
<sequence length="387" mass="42869">MRAVRKWIWRLLAAFVVALIVVGVWKREEISRLIAVNRLFEPERIVENFSNMDQAFLNVQIGDGASPVVPLPQGPRAILPASVADFIEARSVTSLVVLKDGALVHESYHLGTGPDDRRISWSMAKSYLSALTGIVLAEGDIGSLDDRVIDYVPQLRGGAYQRATIRHVLTMTTGVVFDEDYFDKHSDVNRMGRVLALGGEMDAFTAELQETFAPPGDIWRYVSVDTHVLGMVVRGATGRSITALMQEKIIGPMGLEQAPYYLTDGAGVAFVLSGFNGTSRDYARFGQMFLQQGDWNGQQIVPQDWVIASTTPSAPTGAAEYGFGYQWWMPRDARPREYMARGIYGQYLYINEPQGVVIVVTAADRQFRDDAVQQANIAVLREIADSL</sequence>
<organism evidence="2 3">
    <name type="scientific">Roseobacter insulae</name>
    <dbReference type="NCBI Taxonomy" id="2859783"/>
    <lineage>
        <taxon>Bacteria</taxon>
        <taxon>Pseudomonadati</taxon>
        <taxon>Pseudomonadota</taxon>
        <taxon>Alphaproteobacteria</taxon>
        <taxon>Rhodobacterales</taxon>
        <taxon>Roseobacteraceae</taxon>
        <taxon>Roseobacter</taxon>
    </lineage>
</organism>
<proteinExistence type="predicted"/>
<accession>A0A9X1FYZ7</accession>
<keyword evidence="3" id="KW-1185">Reference proteome</keyword>
<comment type="caution">
    <text evidence="2">The sequence shown here is derived from an EMBL/GenBank/DDBJ whole genome shotgun (WGS) entry which is preliminary data.</text>
</comment>
<evidence type="ECO:0000313" key="3">
    <source>
        <dbReference type="Proteomes" id="UP001138661"/>
    </source>
</evidence>
<dbReference type="InterPro" id="IPR050789">
    <property type="entry name" value="Diverse_Enzym_Activities"/>
</dbReference>
<evidence type="ECO:0000313" key="2">
    <source>
        <dbReference type="EMBL" id="MBW4710319.1"/>
    </source>
</evidence>